<dbReference type="Gene3D" id="3.30.1330.20">
    <property type="entry name" value="Tubulin/FtsZ, C-terminal domain"/>
    <property type="match status" value="1"/>
</dbReference>
<dbReference type="EMBL" id="RWIU01000002">
    <property type="protein sequence ID" value="RSK44471.1"/>
    <property type="molecule type" value="Genomic_DNA"/>
</dbReference>
<dbReference type="InterPro" id="IPR036390">
    <property type="entry name" value="WH_DNA-bd_sf"/>
</dbReference>
<dbReference type="SUPFAM" id="SSF46785">
    <property type="entry name" value="Winged helix' DNA-binding domain"/>
    <property type="match status" value="1"/>
</dbReference>
<keyword evidence="1" id="KW-0547">Nucleotide-binding</keyword>
<evidence type="ECO:0000313" key="4">
    <source>
        <dbReference type="EMBL" id="RSK44471.1"/>
    </source>
</evidence>
<evidence type="ECO:0000259" key="3">
    <source>
        <dbReference type="SMART" id="SM00843"/>
    </source>
</evidence>
<protein>
    <recommendedName>
        <fullName evidence="3">FtsK gamma domain-containing protein</fullName>
    </recommendedName>
</protein>
<evidence type="ECO:0000256" key="1">
    <source>
        <dbReference type="ARBA" id="ARBA00022741"/>
    </source>
</evidence>
<dbReference type="InterPro" id="IPR008280">
    <property type="entry name" value="Tub_FtsZ_C"/>
</dbReference>
<organism evidence="4 5">
    <name type="scientific">Hymenobacter perfusus</name>
    <dbReference type="NCBI Taxonomy" id="1236770"/>
    <lineage>
        <taxon>Bacteria</taxon>
        <taxon>Pseudomonadati</taxon>
        <taxon>Bacteroidota</taxon>
        <taxon>Cytophagia</taxon>
        <taxon>Cytophagales</taxon>
        <taxon>Hymenobacteraceae</taxon>
        <taxon>Hymenobacter</taxon>
    </lineage>
</organism>
<dbReference type="InterPro" id="IPR037103">
    <property type="entry name" value="Tubulin/FtsZ-like_C"/>
</dbReference>
<dbReference type="GO" id="GO:0005525">
    <property type="term" value="F:GTP binding"/>
    <property type="evidence" value="ECO:0007669"/>
    <property type="project" value="UniProtKB-KW"/>
</dbReference>
<gene>
    <name evidence="4" type="ORF">EI293_08090</name>
</gene>
<dbReference type="SUPFAM" id="SSF55307">
    <property type="entry name" value="Tubulin C-terminal domain-like"/>
    <property type="match status" value="1"/>
</dbReference>
<dbReference type="InterPro" id="IPR036388">
    <property type="entry name" value="WH-like_DNA-bd_sf"/>
</dbReference>
<feature type="domain" description="FtsK gamma" evidence="3">
    <location>
        <begin position="189"/>
        <end position="242"/>
    </location>
</feature>
<dbReference type="InterPro" id="IPR018541">
    <property type="entry name" value="Ftsk_gamma"/>
</dbReference>
<dbReference type="AlphaFoldDB" id="A0A3R9MKI9"/>
<evidence type="ECO:0000313" key="5">
    <source>
        <dbReference type="Proteomes" id="UP000270291"/>
    </source>
</evidence>
<dbReference type="Gene3D" id="1.10.10.10">
    <property type="entry name" value="Winged helix-like DNA-binding domain superfamily/Winged helix DNA-binding domain"/>
    <property type="match status" value="1"/>
</dbReference>
<dbReference type="Proteomes" id="UP000270291">
    <property type="component" value="Unassembled WGS sequence"/>
</dbReference>
<evidence type="ECO:0000256" key="2">
    <source>
        <dbReference type="ARBA" id="ARBA00023134"/>
    </source>
</evidence>
<comment type="caution">
    <text evidence="4">The sequence shown here is derived from an EMBL/GenBank/DDBJ whole genome shotgun (WGS) entry which is preliminary data.</text>
</comment>
<proteinExistence type="predicted"/>
<accession>A0A3R9MKI9</accession>
<dbReference type="Pfam" id="PF09397">
    <property type="entry name" value="FtsK_gamma"/>
    <property type="match status" value="1"/>
</dbReference>
<reference evidence="4 5" key="1">
    <citation type="submission" date="2018-12" db="EMBL/GenBank/DDBJ databases">
        <authorList>
            <person name="Feng G."/>
            <person name="Zhu H."/>
        </authorList>
    </citation>
    <scope>NUCLEOTIDE SEQUENCE [LARGE SCALE GENOMIC DNA]</scope>
    <source>
        <strain evidence="4 5">LMG 26000</strain>
    </source>
</reference>
<name>A0A3R9MKI9_9BACT</name>
<sequence length="251" mass="27204">MTSPDPPTSPAQLATALLAEWEQRAGFRPPAAHRQTRPALLARLTDCCRVLAVTADVNLDIDDFRAALLPYSSLRLGRAQASGNGPALRLAQAALADAGQWLLGPAPTTPARHVLLIIESHPTAELEMDELTAITEHIQQTAGDSRTEVVFGHGLRPNLPAQLRLHLLLSYGPPLLPLPLLPQRLPCPALRPEEIFPAAVRLITAHQTVSSSLLQRQLGLGYNRTSRLLEELVKAGVIRRREDGGYGVVIN</sequence>
<dbReference type="SMART" id="SM00843">
    <property type="entry name" value="Ftsk_gamma"/>
    <property type="match status" value="1"/>
</dbReference>
<keyword evidence="2" id="KW-0342">GTP-binding</keyword>
<keyword evidence="5" id="KW-1185">Reference proteome</keyword>
<dbReference type="RefSeq" id="WP_125436629.1">
    <property type="nucleotide sequence ID" value="NZ_RWIU01000002.1"/>
</dbReference>
<dbReference type="OrthoDB" id="887283at2"/>